<dbReference type="GeneID" id="8862191"/>
<feature type="coiled-coil region" evidence="1">
    <location>
        <begin position="124"/>
        <end position="158"/>
    </location>
</feature>
<proteinExistence type="predicted"/>
<reference evidence="3 4" key="1">
    <citation type="journal article" date="2010" name="Cell">
        <title>The genome of Naegleria gruberi illuminates early eukaryotic versatility.</title>
        <authorList>
            <person name="Fritz-Laylin L.K."/>
            <person name="Prochnik S.E."/>
            <person name="Ginger M.L."/>
            <person name="Dacks J.B."/>
            <person name="Carpenter M.L."/>
            <person name="Field M.C."/>
            <person name="Kuo A."/>
            <person name="Paredez A."/>
            <person name="Chapman J."/>
            <person name="Pham J."/>
            <person name="Shu S."/>
            <person name="Neupane R."/>
            <person name="Cipriano M."/>
            <person name="Mancuso J."/>
            <person name="Tu H."/>
            <person name="Salamov A."/>
            <person name="Lindquist E."/>
            <person name="Shapiro H."/>
            <person name="Lucas S."/>
            <person name="Grigoriev I.V."/>
            <person name="Cande W.Z."/>
            <person name="Fulton C."/>
            <person name="Rokhsar D.S."/>
            <person name="Dawson S.C."/>
        </authorList>
    </citation>
    <scope>NUCLEOTIDE SEQUENCE [LARGE SCALE GENOMIC DNA]</scope>
    <source>
        <strain evidence="3 4">NEG-M</strain>
    </source>
</reference>
<dbReference type="RefSeq" id="XP_002676340.1">
    <property type="nucleotide sequence ID" value="XM_002676294.1"/>
</dbReference>
<gene>
    <name evidence="3" type="ORF">NAEGRDRAFT_49593</name>
</gene>
<dbReference type="InterPro" id="IPR036047">
    <property type="entry name" value="F-box-like_dom_sf"/>
</dbReference>
<evidence type="ECO:0000256" key="1">
    <source>
        <dbReference type="SAM" id="Coils"/>
    </source>
</evidence>
<dbReference type="PROSITE" id="PS50181">
    <property type="entry name" value="FBOX"/>
    <property type="match status" value="1"/>
</dbReference>
<dbReference type="VEuPathDB" id="AmoebaDB:NAEGRDRAFT_49593"/>
<dbReference type="EMBL" id="GG738872">
    <property type="protein sequence ID" value="EFC43596.1"/>
    <property type="molecule type" value="Genomic_DNA"/>
</dbReference>
<dbReference type="OrthoDB" id="3219396at2759"/>
<evidence type="ECO:0000259" key="2">
    <source>
        <dbReference type="PROSITE" id="PS50181"/>
    </source>
</evidence>
<dbReference type="InterPro" id="IPR001810">
    <property type="entry name" value="F-box_dom"/>
</dbReference>
<keyword evidence="4" id="KW-1185">Reference proteome</keyword>
<protein>
    <recommendedName>
        <fullName evidence="2">F-box domain-containing protein</fullName>
    </recommendedName>
</protein>
<dbReference type="KEGG" id="ngr:NAEGRDRAFT_49593"/>
<name>D2VHJ2_NAEGR</name>
<sequence>MSTFSELPSELQIEIFSNLSVIHLGKILSINKSTHDQLLQSEVFWKSLIKNYSKLSGDSNQSCDELFDISEVKNQLIDMIRYKNMKTQFLRKKCIEFEYTLRELLEVQAELQSVLQFRPEKNESQKINREIESIQEEVANTRKKMDALEESLEKMTID</sequence>
<organism evidence="4">
    <name type="scientific">Naegleria gruberi</name>
    <name type="common">Amoeba</name>
    <dbReference type="NCBI Taxonomy" id="5762"/>
    <lineage>
        <taxon>Eukaryota</taxon>
        <taxon>Discoba</taxon>
        <taxon>Heterolobosea</taxon>
        <taxon>Tetramitia</taxon>
        <taxon>Eutetramitia</taxon>
        <taxon>Vahlkampfiidae</taxon>
        <taxon>Naegleria</taxon>
    </lineage>
</organism>
<dbReference type="SUPFAM" id="SSF81383">
    <property type="entry name" value="F-box domain"/>
    <property type="match status" value="1"/>
</dbReference>
<dbReference type="Pfam" id="PF00646">
    <property type="entry name" value="F-box"/>
    <property type="match status" value="1"/>
</dbReference>
<keyword evidence="1" id="KW-0175">Coiled coil</keyword>
<evidence type="ECO:0000313" key="4">
    <source>
        <dbReference type="Proteomes" id="UP000006671"/>
    </source>
</evidence>
<feature type="domain" description="F-box" evidence="2">
    <location>
        <begin position="1"/>
        <end position="48"/>
    </location>
</feature>
<dbReference type="AlphaFoldDB" id="D2VHJ2"/>
<dbReference type="InParanoid" id="D2VHJ2"/>
<dbReference type="Proteomes" id="UP000006671">
    <property type="component" value="Unassembled WGS sequence"/>
</dbReference>
<accession>D2VHJ2</accession>
<evidence type="ECO:0000313" key="3">
    <source>
        <dbReference type="EMBL" id="EFC43596.1"/>
    </source>
</evidence>
<dbReference type="Gene3D" id="1.20.1280.50">
    <property type="match status" value="1"/>
</dbReference>